<dbReference type="PROSITE" id="PS00059">
    <property type="entry name" value="ADH_ZINC"/>
    <property type="match status" value="1"/>
</dbReference>
<keyword evidence="20" id="KW-1185">Reference proteome</keyword>
<comment type="caution">
    <text evidence="19">The sequence shown here is derived from an EMBL/GenBank/DDBJ whole genome shotgun (WGS) entry which is preliminary data.</text>
</comment>
<comment type="similarity">
    <text evidence="2 14">Belongs to the glycosyl hydrolase 10 (cellulase F) family.</text>
</comment>
<dbReference type="SUPFAM" id="SSF50129">
    <property type="entry name" value="GroES-like"/>
    <property type="match status" value="1"/>
</dbReference>
<dbReference type="Pfam" id="PF08240">
    <property type="entry name" value="ADH_N"/>
    <property type="match status" value="1"/>
</dbReference>
<keyword evidence="11 14" id="KW-0119">Carbohydrate metabolism</keyword>
<dbReference type="GO" id="GO:0031176">
    <property type="term" value="F:endo-1,4-beta-xylanase activity"/>
    <property type="evidence" value="ECO:0007669"/>
    <property type="project" value="UniProtKB-EC"/>
</dbReference>
<keyword evidence="7 14" id="KW-0378">Hydrolase</keyword>
<evidence type="ECO:0000256" key="8">
    <source>
        <dbReference type="ARBA" id="ARBA00022833"/>
    </source>
</evidence>
<dbReference type="InterPro" id="IPR036291">
    <property type="entry name" value="NAD(P)-bd_dom_sf"/>
</dbReference>
<feature type="signal peptide" evidence="17">
    <location>
        <begin position="1"/>
        <end position="18"/>
    </location>
</feature>
<dbReference type="SMART" id="SM00633">
    <property type="entry name" value="Glyco_10"/>
    <property type="match status" value="1"/>
</dbReference>
<dbReference type="Gene3D" id="3.20.20.80">
    <property type="entry name" value="Glycosidases"/>
    <property type="match status" value="1"/>
</dbReference>
<feature type="region of interest" description="Disordered" evidence="16">
    <location>
        <begin position="498"/>
        <end position="518"/>
    </location>
</feature>
<dbReference type="Pfam" id="PF00107">
    <property type="entry name" value="ADH_zinc_N"/>
    <property type="match status" value="1"/>
</dbReference>
<keyword evidence="6 15" id="KW-0479">Metal-binding</keyword>
<dbReference type="GO" id="GO:0008270">
    <property type="term" value="F:zinc ion binding"/>
    <property type="evidence" value="ECO:0007669"/>
    <property type="project" value="InterPro"/>
</dbReference>
<dbReference type="Gene3D" id="3.40.50.720">
    <property type="entry name" value="NAD(P)-binding Rossmann-like Domain"/>
    <property type="match status" value="1"/>
</dbReference>
<evidence type="ECO:0000256" key="13">
    <source>
        <dbReference type="ARBA" id="ARBA00050997"/>
    </source>
</evidence>
<keyword evidence="14" id="KW-0326">Glycosidase</keyword>
<dbReference type="PROSITE" id="PS51760">
    <property type="entry name" value="GH10_2"/>
    <property type="match status" value="1"/>
</dbReference>
<dbReference type="GO" id="GO:0008106">
    <property type="term" value="F:alcohol dehydrogenase (NADP+) activity"/>
    <property type="evidence" value="ECO:0007669"/>
    <property type="project" value="UniProtKB-EC"/>
</dbReference>
<dbReference type="PANTHER" id="PTHR42683">
    <property type="entry name" value="ALDEHYDE REDUCTASE"/>
    <property type="match status" value="1"/>
</dbReference>
<gene>
    <name evidence="19" type="ORF">CCHR01_07876</name>
</gene>
<dbReference type="InterPro" id="IPR013149">
    <property type="entry name" value="ADH-like_C"/>
</dbReference>
<protein>
    <recommendedName>
        <fullName evidence="14">Beta-xylanase</fullName>
        <ecNumber evidence="14">3.2.1.8</ecNumber>
    </recommendedName>
</protein>
<evidence type="ECO:0000256" key="16">
    <source>
        <dbReference type="SAM" id="MobiDB-lite"/>
    </source>
</evidence>
<dbReference type="InterPro" id="IPR047109">
    <property type="entry name" value="CAD-like"/>
</dbReference>
<evidence type="ECO:0000256" key="2">
    <source>
        <dbReference type="ARBA" id="ARBA00007495"/>
    </source>
</evidence>
<dbReference type="Gene3D" id="3.90.180.10">
    <property type="entry name" value="Medium-chain alcohol dehydrogenases, catalytic domain"/>
    <property type="match status" value="1"/>
</dbReference>
<evidence type="ECO:0000256" key="5">
    <source>
        <dbReference type="ARBA" id="ARBA00022553"/>
    </source>
</evidence>
<evidence type="ECO:0000256" key="6">
    <source>
        <dbReference type="ARBA" id="ARBA00022723"/>
    </source>
</evidence>
<dbReference type="InterPro" id="IPR013154">
    <property type="entry name" value="ADH-like_N"/>
</dbReference>
<reference evidence="19" key="1">
    <citation type="submission" date="2023-01" db="EMBL/GenBank/DDBJ databases">
        <title>Colletotrichum chrysophilum M932 genome sequence.</title>
        <authorList>
            <person name="Baroncelli R."/>
        </authorList>
    </citation>
    <scope>NUCLEOTIDE SEQUENCE</scope>
    <source>
        <strain evidence="19">M932</strain>
    </source>
</reference>
<evidence type="ECO:0000256" key="1">
    <source>
        <dbReference type="ARBA" id="ARBA00001947"/>
    </source>
</evidence>
<evidence type="ECO:0000256" key="3">
    <source>
        <dbReference type="ARBA" id="ARBA00008072"/>
    </source>
</evidence>
<comment type="subunit">
    <text evidence="4">Homodimer.</text>
</comment>
<comment type="cofactor">
    <cofactor evidence="1 15">
        <name>Zn(2+)</name>
        <dbReference type="ChEBI" id="CHEBI:29105"/>
    </cofactor>
</comment>
<dbReference type="SUPFAM" id="SSF51445">
    <property type="entry name" value="(Trans)glycosidases"/>
    <property type="match status" value="1"/>
</dbReference>
<evidence type="ECO:0000256" key="12">
    <source>
        <dbReference type="ARBA" id="ARBA00023326"/>
    </source>
</evidence>
<evidence type="ECO:0000256" key="11">
    <source>
        <dbReference type="ARBA" id="ARBA00023277"/>
    </source>
</evidence>
<dbReference type="InterPro" id="IPR020843">
    <property type="entry name" value="ER"/>
</dbReference>
<name>A0AAD9AMM4_9PEZI</name>
<feature type="domain" description="GH10" evidence="18">
    <location>
        <begin position="23"/>
        <end position="334"/>
    </location>
</feature>
<dbReference type="AlphaFoldDB" id="A0AAD9AMM4"/>
<comment type="catalytic activity">
    <reaction evidence="14">
        <text>Endohydrolysis of (1-&gt;4)-beta-D-xylosidic linkages in xylans.</text>
        <dbReference type="EC" id="3.2.1.8"/>
    </reaction>
</comment>
<evidence type="ECO:0000256" key="10">
    <source>
        <dbReference type="ARBA" id="ARBA00023002"/>
    </source>
</evidence>
<dbReference type="InterPro" id="IPR001000">
    <property type="entry name" value="GH10_dom"/>
</dbReference>
<evidence type="ECO:0000256" key="4">
    <source>
        <dbReference type="ARBA" id="ARBA00011738"/>
    </source>
</evidence>
<feature type="chain" id="PRO_5042098987" description="Beta-xylanase" evidence="17">
    <location>
        <begin position="19"/>
        <end position="925"/>
    </location>
</feature>
<evidence type="ECO:0000259" key="18">
    <source>
        <dbReference type="PROSITE" id="PS51760"/>
    </source>
</evidence>
<dbReference type="GO" id="GO:0006066">
    <property type="term" value="P:alcohol metabolic process"/>
    <property type="evidence" value="ECO:0007669"/>
    <property type="project" value="UniProtKB-ARBA"/>
</dbReference>
<dbReference type="PRINTS" id="PR00134">
    <property type="entry name" value="GLHYDRLASE10"/>
</dbReference>
<dbReference type="EMBL" id="JAQOWY010000142">
    <property type="protein sequence ID" value="KAK1849505.1"/>
    <property type="molecule type" value="Genomic_DNA"/>
</dbReference>
<evidence type="ECO:0000256" key="9">
    <source>
        <dbReference type="ARBA" id="ARBA00022857"/>
    </source>
</evidence>
<dbReference type="InterPro" id="IPR011032">
    <property type="entry name" value="GroES-like_sf"/>
</dbReference>
<sequence>MYAKTLLVLVLGSGLASAQLNTLAVRAGLKYFGTAVNEQRVTDTTYMAIVNNTAEFGSVVPENGQKWAYTEPSQNTFSYTSGDIVPNIAKANGQILRCHTLTWHSQLPNWVSSGSWTAATLTAVIQTHISNVMKHYLGQCYAWDVVNEAAADDGTWRESVFYNTLGTDYLPISFRAARAADPNTKLYLNDYNLEYNGAKTDRVYEAATIVQNAGAPIDGVGFQGHLIVGSTPGRSALATALRRFTALGLEVAYTELDIRHSSLPASSAALVTQGNDFANVVGSCVDVDGCVGVTIWGFTDKYSWIPDTFSGQGDALLWDANYAKKPAYTSVSSVLAAAATGGVGTTVPPTTTTRTSTLVTSTTSSRATTTTAASGSEQVRWGQCGAFVPLVNTPSVSFQRFADQAVMAPEQTPSMLRRTETVHGIGVLDRDSPDSIAPSHGTIGNKHLTWTQRSQKPIRNIVFHVSKSQQEALQLSLYVRLRRILAARPAVASMPAETAHQSQARTQPAALTAAPCGGSVPRNRAGAEAVSKRHSAVLTYVSSKKTASLRQLRESEQPETTINMSDIKFEGWLGHSPDSVNGKMEWGAFEPKKWTEDDVDIEISHCGICGSDLHMLRSGWAETPYPCCVGHEIVGKAVRVGKNVKDISIGDRVGVGAQARSCMKSDCPECSIGRENYCGRANVSTYGSVYPDGEGKSYGGYADYNRTNGHFVIKIPEGLPSEDAAPMLCGGITVFSPLKNNGCGPGKTVGIVGVGGLGHFGVLFAKALGADKVVGISRKASKKDEVLKLGADEYIATDDDADWSKKYARSLDLIVCTVSSDKMPLQQYLRLLKVYGTFIQVGAPDGGNLPAINAFTLLASGIKVGGSGIGSPSDIREMLDLAVEKKVKPWVQKRPLKDANQAIVDMEAGHARYRYVLVNEKHAKL</sequence>
<evidence type="ECO:0000256" key="17">
    <source>
        <dbReference type="SAM" id="SignalP"/>
    </source>
</evidence>
<keyword evidence="10" id="KW-0560">Oxidoreductase</keyword>
<dbReference type="InterPro" id="IPR002328">
    <property type="entry name" value="ADH_Zn_CS"/>
</dbReference>
<dbReference type="EC" id="3.2.1.8" evidence="14"/>
<evidence type="ECO:0000313" key="19">
    <source>
        <dbReference type="EMBL" id="KAK1849505.1"/>
    </source>
</evidence>
<accession>A0AAD9AMM4</accession>
<keyword evidence="12 14" id="KW-0624">Polysaccharide degradation</keyword>
<dbReference type="FunFam" id="3.40.50.720:FF:000158">
    <property type="entry name" value="Zinc-binding alcohol dehydrogenase"/>
    <property type="match status" value="1"/>
</dbReference>
<proteinExistence type="inferred from homology"/>
<dbReference type="SUPFAM" id="SSF51735">
    <property type="entry name" value="NAD(P)-binding Rossmann-fold domains"/>
    <property type="match status" value="1"/>
</dbReference>
<evidence type="ECO:0000256" key="14">
    <source>
        <dbReference type="RuleBase" id="RU361174"/>
    </source>
</evidence>
<keyword evidence="8 15" id="KW-0862">Zinc</keyword>
<comment type="similarity">
    <text evidence="3 15">Belongs to the zinc-containing alcohol dehydrogenase family.</text>
</comment>
<dbReference type="Proteomes" id="UP001243330">
    <property type="component" value="Unassembled WGS sequence"/>
</dbReference>
<organism evidence="19 20">
    <name type="scientific">Colletotrichum chrysophilum</name>
    <dbReference type="NCBI Taxonomy" id="1836956"/>
    <lineage>
        <taxon>Eukaryota</taxon>
        <taxon>Fungi</taxon>
        <taxon>Dikarya</taxon>
        <taxon>Ascomycota</taxon>
        <taxon>Pezizomycotina</taxon>
        <taxon>Sordariomycetes</taxon>
        <taxon>Hypocreomycetidae</taxon>
        <taxon>Glomerellales</taxon>
        <taxon>Glomerellaceae</taxon>
        <taxon>Colletotrichum</taxon>
        <taxon>Colletotrichum gloeosporioides species complex</taxon>
    </lineage>
</organism>
<evidence type="ECO:0000256" key="7">
    <source>
        <dbReference type="ARBA" id="ARBA00022801"/>
    </source>
</evidence>
<keyword evidence="9" id="KW-0521">NADP</keyword>
<keyword evidence="5" id="KW-0597">Phosphoprotein</keyword>
<dbReference type="InterPro" id="IPR017853">
    <property type="entry name" value="GH"/>
</dbReference>
<dbReference type="GO" id="GO:0000272">
    <property type="term" value="P:polysaccharide catabolic process"/>
    <property type="evidence" value="ECO:0007669"/>
    <property type="project" value="UniProtKB-KW"/>
</dbReference>
<dbReference type="SMART" id="SM00829">
    <property type="entry name" value="PKS_ER"/>
    <property type="match status" value="1"/>
</dbReference>
<evidence type="ECO:0000256" key="15">
    <source>
        <dbReference type="RuleBase" id="RU361277"/>
    </source>
</evidence>
<evidence type="ECO:0000313" key="20">
    <source>
        <dbReference type="Proteomes" id="UP001243330"/>
    </source>
</evidence>
<dbReference type="CDD" id="cd05283">
    <property type="entry name" value="CAD1"/>
    <property type="match status" value="1"/>
</dbReference>
<keyword evidence="17" id="KW-0732">Signal</keyword>
<dbReference type="Pfam" id="PF00331">
    <property type="entry name" value="Glyco_hydro_10"/>
    <property type="match status" value="1"/>
</dbReference>
<comment type="catalytic activity">
    <reaction evidence="13">
        <text>a primary alcohol + NADP(+) = an aldehyde + NADPH + H(+)</text>
        <dbReference type="Rhea" id="RHEA:15937"/>
        <dbReference type="ChEBI" id="CHEBI:15378"/>
        <dbReference type="ChEBI" id="CHEBI:15734"/>
        <dbReference type="ChEBI" id="CHEBI:17478"/>
        <dbReference type="ChEBI" id="CHEBI:57783"/>
        <dbReference type="ChEBI" id="CHEBI:58349"/>
        <dbReference type="EC" id="1.1.1.2"/>
    </reaction>
    <physiologicalReaction direction="left-to-right" evidence="13">
        <dbReference type="Rhea" id="RHEA:15938"/>
    </physiologicalReaction>
    <physiologicalReaction direction="right-to-left" evidence="13">
        <dbReference type="Rhea" id="RHEA:15939"/>
    </physiologicalReaction>
</comment>